<dbReference type="Gene3D" id="1.20.1250.20">
    <property type="entry name" value="MFS general substrate transporter like domains"/>
    <property type="match status" value="2"/>
</dbReference>
<dbReference type="OMA" id="WHIYLAQ"/>
<dbReference type="InterPro" id="IPR050327">
    <property type="entry name" value="Proton-linked_MCT"/>
</dbReference>
<dbReference type="PANTHER" id="PTHR11360:SF284">
    <property type="entry name" value="EG:103B4.3 PROTEIN-RELATED"/>
    <property type="match status" value="1"/>
</dbReference>
<comment type="subcellular location">
    <subcellularLocation>
        <location evidence="1">Membrane</location>
        <topology evidence="1">Multi-pass membrane protein</topology>
    </subcellularLocation>
</comment>
<evidence type="ECO:0000259" key="5">
    <source>
        <dbReference type="PROSITE" id="PS50850"/>
    </source>
</evidence>
<evidence type="ECO:0000256" key="3">
    <source>
        <dbReference type="SAM" id="MobiDB-lite"/>
    </source>
</evidence>
<evidence type="ECO:0000256" key="1">
    <source>
        <dbReference type="ARBA" id="ARBA00004141"/>
    </source>
</evidence>
<evidence type="ECO:0000313" key="7">
    <source>
        <dbReference type="Proteomes" id="UP000242180"/>
    </source>
</evidence>
<dbReference type="CDD" id="cd17352">
    <property type="entry name" value="MFS_MCT_SLC16"/>
    <property type="match status" value="1"/>
</dbReference>
<feature type="compositionally biased region" description="Polar residues" evidence="3">
    <location>
        <begin position="37"/>
        <end position="47"/>
    </location>
</feature>
<proteinExistence type="inferred from homology"/>
<keyword evidence="4" id="KW-1133">Transmembrane helix</keyword>
<comment type="similarity">
    <text evidence="2">Belongs to the major facilitator superfamily. Monocarboxylate porter (TC 2.A.1.13) family.</text>
</comment>
<dbReference type="Proteomes" id="UP000242180">
    <property type="component" value="Unassembled WGS sequence"/>
</dbReference>
<feature type="domain" description="Major facilitator superfamily (MFS) profile" evidence="5">
    <location>
        <begin position="334"/>
        <end position="522"/>
    </location>
</feature>
<evidence type="ECO:0000256" key="4">
    <source>
        <dbReference type="SAM" id="Phobius"/>
    </source>
</evidence>
<dbReference type="GO" id="GO:0016020">
    <property type="term" value="C:membrane"/>
    <property type="evidence" value="ECO:0007669"/>
    <property type="project" value="UniProtKB-SubCell"/>
</dbReference>
<feature type="region of interest" description="Disordered" evidence="3">
    <location>
        <begin position="1"/>
        <end position="49"/>
    </location>
</feature>
<feature type="compositionally biased region" description="Polar residues" evidence="3">
    <location>
        <begin position="18"/>
        <end position="28"/>
    </location>
</feature>
<dbReference type="EMBL" id="MCGN01000002">
    <property type="protein sequence ID" value="ORZ01417.1"/>
    <property type="molecule type" value="Genomic_DNA"/>
</dbReference>
<feature type="compositionally biased region" description="Basic and acidic residues" evidence="3">
    <location>
        <begin position="1"/>
        <end position="15"/>
    </location>
</feature>
<feature type="transmembrane region" description="Helical" evidence="4">
    <location>
        <begin position="489"/>
        <end position="510"/>
    </location>
</feature>
<name>A0A1X2HPY5_SYNRA</name>
<dbReference type="OrthoDB" id="2213137at2759"/>
<feature type="transmembrane region" description="Helical" evidence="4">
    <location>
        <begin position="400"/>
        <end position="421"/>
    </location>
</feature>
<feature type="transmembrane region" description="Helical" evidence="4">
    <location>
        <begin position="226"/>
        <end position="246"/>
    </location>
</feature>
<feature type="transmembrane region" description="Helical" evidence="4">
    <location>
        <begin position="331"/>
        <end position="352"/>
    </location>
</feature>
<evidence type="ECO:0000313" key="6">
    <source>
        <dbReference type="EMBL" id="ORZ01417.1"/>
    </source>
</evidence>
<accession>A0A1X2HPY5</accession>
<feature type="transmembrane region" description="Helical" evidence="4">
    <location>
        <begin position="131"/>
        <end position="154"/>
    </location>
</feature>
<gene>
    <name evidence="6" type="ORF">BCR43DRAFT_512296</name>
</gene>
<sequence>MAPEERSAAEQKPDDIEQNSTECKSIQQESRDGQCRSRVSQSCSAGYNNPDDLRRASYILETAPFPTMGSLDPITRTLSANTQQSTRSAALDDEEKQDISVKEQENNIDDKPAPAIWDQPLPTEGWRNPGWLVVISTFLVNFVVFGNSFSWGIFQELYLNDVYKGQATQFNISWVGTISNSFLVSLGVFLTPVIRRFGFRPTMSVGAILAPLGMVLASYVTSMWQVYLTQGVLFGLGGAFVFSCSVTLPTQWFYKNRGLATGIAVSGSGIGGVALAPLSTHLIQQLGYRQALRVLGGMYFGILCIAIGLARARWRPPPSPTKGIGAFWDPSMATSAFALLMVFSILVSFGYIGPFFLAPTYASYLGESQQTGSTLISIMCVMNAVCRISLGFLADKTGRLNTMFTCTFLAGLFTMLIWQFADSYGVFIGFCVLYGLTGGGWVSLFPVVAAEVVGVKNIQRGISLCYFITIFGNLVGTPIIGLLQSSFGWTAAIQFAGAPTVAAGLVMLVLRFKLHPKLFKRV</sequence>
<dbReference type="InterPro" id="IPR036259">
    <property type="entry name" value="MFS_trans_sf"/>
</dbReference>
<feature type="transmembrane region" description="Helical" evidence="4">
    <location>
        <begin position="201"/>
        <end position="220"/>
    </location>
</feature>
<comment type="caution">
    <text evidence="6">The sequence shown here is derived from an EMBL/GenBank/DDBJ whole genome shotgun (WGS) entry which is preliminary data.</text>
</comment>
<protein>
    <submittedName>
        <fullName evidence="6">Major facilitator superfamily domain-containing protein</fullName>
    </submittedName>
</protein>
<keyword evidence="4" id="KW-0472">Membrane</keyword>
<dbReference type="STRING" id="13706.A0A1X2HPY5"/>
<feature type="transmembrane region" description="Helical" evidence="4">
    <location>
        <begin position="372"/>
        <end position="393"/>
    </location>
</feature>
<feature type="transmembrane region" description="Helical" evidence="4">
    <location>
        <begin position="461"/>
        <end position="483"/>
    </location>
</feature>
<dbReference type="AlphaFoldDB" id="A0A1X2HPY5"/>
<keyword evidence="4" id="KW-0812">Transmembrane</keyword>
<dbReference type="PANTHER" id="PTHR11360">
    <property type="entry name" value="MONOCARBOXYLATE TRANSPORTER"/>
    <property type="match status" value="1"/>
</dbReference>
<evidence type="ECO:0000256" key="2">
    <source>
        <dbReference type="ARBA" id="ARBA00006727"/>
    </source>
</evidence>
<feature type="transmembrane region" description="Helical" evidence="4">
    <location>
        <begin position="291"/>
        <end position="310"/>
    </location>
</feature>
<dbReference type="GO" id="GO:0022857">
    <property type="term" value="F:transmembrane transporter activity"/>
    <property type="evidence" value="ECO:0007669"/>
    <property type="project" value="InterPro"/>
</dbReference>
<dbReference type="InterPro" id="IPR020846">
    <property type="entry name" value="MFS_dom"/>
</dbReference>
<feature type="region of interest" description="Disordered" evidence="3">
    <location>
        <begin position="80"/>
        <end position="105"/>
    </location>
</feature>
<dbReference type="SUPFAM" id="SSF103473">
    <property type="entry name" value="MFS general substrate transporter"/>
    <property type="match status" value="1"/>
</dbReference>
<keyword evidence="7" id="KW-1185">Reference proteome</keyword>
<reference evidence="6 7" key="1">
    <citation type="submission" date="2016-07" db="EMBL/GenBank/DDBJ databases">
        <title>Pervasive Adenine N6-methylation of Active Genes in Fungi.</title>
        <authorList>
            <consortium name="DOE Joint Genome Institute"/>
            <person name="Mondo S.J."/>
            <person name="Dannebaum R.O."/>
            <person name="Kuo R.C."/>
            <person name="Labutti K."/>
            <person name="Haridas S."/>
            <person name="Kuo A."/>
            <person name="Salamov A."/>
            <person name="Ahrendt S.R."/>
            <person name="Lipzen A."/>
            <person name="Sullivan W."/>
            <person name="Andreopoulos W.B."/>
            <person name="Clum A."/>
            <person name="Lindquist E."/>
            <person name="Daum C."/>
            <person name="Ramamoorthy G.K."/>
            <person name="Gryganskyi A."/>
            <person name="Culley D."/>
            <person name="Magnuson J.K."/>
            <person name="James T.Y."/>
            <person name="O'Malley M.A."/>
            <person name="Stajich J.E."/>
            <person name="Spatafora J.W."/>
            <person name="Visel A."/>
            <person name="Grigoriev I.V."/>
        </authorList>
    </citation>
    <scope>NUCLEOTIDE SEQUENCE [LARGE SCALE GENOMIC DNA]</scope>
    <source>
        <strain evidence="6 7">NRRL 2496</strain>
    </source>
</reference>
<feature type="transmembrane region" description="Helical" evidence="4">
    <location>
        <begin position="427"/>
        <end position="449"/>
    </location>
</feature>
<organism evidence="6 7">
    <name type="scientific">Syncephalastrum racemosum</name>
    <name type="common">Filamentous fungus</name>
    <dbReference type="NCBI Taxonomy" id="13706"/>
    <lineage>
        <taxon>Eukaryota</taxon>
        <taxon>Fungi</taxon>
        <taxon>Fungi incertae sedis</taxon>
        <taxon>Mucoromycota</taxon>
        <taxon>Mucoromycotina</taxon>
        <taxon>Mucoromycetes</taxon>
        <taxon>Mucorales</taxon>
        <taxon>Syncephalastraceae</taxon>
        <taxon>Syncephalastrum</taxon>
    </lineage>
</organism>
<dbReference type="Pfam" id="PF07690">
    <property type="entry name" value="MFS_1"/>
    <property type="match status" value="1"/>
</dbReference>
<dbReference type="InterPro" id="IPR011701">
    <property type="entry name" value="MFS"/>
</dbReference>
<dbReference type="PROSITE" id="PS50850">
    <property type="entry name" value="MFS"/>
    <property type="match status" value="1"/>
</dbReference>
<feature type="transmembrane region" description="Helical" evidence="4">
    <location>
        <begin position="174"/>
        <end position="194"/>
    </location>
</feature>
<feature type="transmembrane region" description="Helical" evidence="4">
    <location>
        <begin position="258"/>
        <end position="279"/>
    </location>
</feature>
<dbReference type="InParanoid" id="A0A1X2HPY5"/>